<dbReference type="Pfam" id="PF00528">
    <property type="entry name" value="BPD_transp_1"/>
    <property type="match status" value="1"/>
</dbReference>
<dbReference type="InterPro" id="IPR000515">
    <property type="entry name" value="MetI-like"/>
</dbReference>
<feature type="domain" description="ABC transmembrane type-1" evidence="8">
    <location>
        <begin position="95"/>
        <end position="301"/>
    </location>
</feature>
<comment type="similarity">
    <text evidence="7">Belongs to the binding-protein-dependent transport system permease family.</text>
</comment>
<dbReference type="CDD" id="cd06261">
    <property type="entry name" value="TM_PBP2"/>
    <property type="match status" value="1"/>
</dbReference>
<keyword evidence="10" id="KW-1185">Reference proteome</keyword>
<name>A0ABP9F7V1_9ACTN</name>
<evidence type="ECO:0000259" key="8">
    <source>
        <dbReference type="PROSITE" id="PS50928"/>
    </source>
</evidence>
<keyword evidence="3" id="KW-1003">Cell membrane</keyword>
<dbReference type="PROSITE" id="PS50928">
    <property type="entry name" value="ABC_TM1"/>
    <property type="match status" value="1"/>
</dbReference>
<keyword evidence="4 7" id="KW-0812">Transmembrane</keyword>
<accession>A0ABP9F7V1</accession>
<keyword evidence="5 7" id="KW-1133">Transmembrane helix</keyword>
<evidence type="ECO:0000256" key="3">
    <source>
        <dbReference type="ARBA" id="ARBA00022475"/>
    </source>
</evidence>
<dbReference type="EMBL" id="BAABLV010000017">
    <property type="protein sequence ID" value="GAA4894963.1"/>
    <property type="molecule type" value="Genomic_DNA"/>
</dbReference>
<dbReference type="InterPro" id="IPR035906">
    <property type="entry name" value="MetI-like_sf"/>
</dbReference>
<evidence type="ECO:0000256" key="6">
    <source>
        <dbReference type="ARBA" id="ARBA00023136"/>
    </source>
</evidence>
<evidence type="ECO:0000256" key="4">
    <source>
        <dbReference type="ARBA" id="ARBA00022692"/>
    </source>
</evidence>
<dbReference type="Gene3D" id="1.10.3720.10">
    <property type="entry name" value="MetI-like"/>
    <property type="match status" value="1"/>
</dbReference>
<dbReference type="RefSeq" id="WP_345580018.1">
    <property type="nucleotide sequence ID" value="NZ_BAABLV010000017.1"/>
</dbReference>
<evidence type="ECO:0000256" key="2">
    <source>
        <dbReference type="ARBA" id="ARBA00022448"/>
    </source>
</evidence>
<dbReference type="PANTHER" id="PTHR43163">
    <property type="entry name" value="DIPEPTIDE TRANSPORT SYSTEM PERMEASE PROTEIN DPPB-RELATED"/>
    <property type="match status" value="1"/>
</dbReference>
<proteinExistence type="inferred from homology"/>
<feature type="transmembrane region" description="Helical" evidence="7">
    <location>
        <begin position="240"/>
        <end position="262"/>
    </location>
</feature>
<evidence type="ECO:0000256" key="1">
    <source>
        <dbReference type="ARBA" id="ARBA00004651"/>
    </source>
</evidence>
<dbReference type="SUPFAM" id="SSF161098">
    <property type="entry name" value="MetI-like"/>
    <property type="match status" value="1"/>
</dbReference>
<sequence length="321" mass="33978">MTSYLVRRLGFLLLSFVLAMLLIFVLLRLLPGDPANALLSVDATPEQIRAAQEQVGSNLPLWEQLTSWLADVARLDLGKSFISGAAVLPEIGQRLVVTLPLTLIAFVLSVVVAALVGYLAAVKADTRLGVALSGVAQVGIAVPVFWIGILLVWLLALELRLLPSGGFPRTDWEDPGAALVSLTLPVVTIVVVMSASLTRYVRSAVLDVLDADHLRNARALGAGPGEAFLRHGLRNASVPVISILGIELASTLLGAVVVEAVFNLPGLGSMLTKAIAEHDYPSIQGVLLVTTLFVLLIGFLADVVQRIVDPRLRVSLSGADA</sequence>
<dbReference type="PANTHER" id="PTHR43163:SF6">
    <property type="entry name" value="DIPEPTIDE TRANSPORT SYSTEM PERMEASE PROTEIN DPPB-RELATED"/>
    <property type="match status" value="1"/>
</dbReference>
<keyword evidence="6 7" id="KW-0472">Membrane</keyword>
<feature type="transmembrane region" description="Helical" evidence="7">
    <location>
        <begin position="282"/>
        <end position="304"/>
    </location>
</feature>
<comment type="caution">
    <text evidence="9">The sequence shown here is derived from an EMBL/GenBank/DDBJ whole genome shotgun (WGS) entry which is preliminary data.</text>
</comment>
<organism evidence="9 10">
    <name type="scientific">Tessaracoccus lubricantis</name>
    <dbReference type="NCBI Taxonomy" id="545543"/>
    <lineage>
        <taxon>Bacteria</taxon>
        <taxon>Bacillati</taxon>
        <taxon>Actinomycetota</taxon>
        <taxon>Actinomycetes</taxon>
        <taxon>Propionibacteriales</taxon>
        <taxon>Propionibacteriaceae</taxon>
        <taxon>Tessaracoccus</taxon>
    </lineage>
</organism>
<reference evidence="10" key="1">
    <citation type="journal article" date="2019" name="Int. J. Syst. Evol. Microbiol.">
        <title>The Global Catalogue of Microorganisms (GCM) 10K type strain sequencing project: providing services to taxonomists for standard genome sequencing and annotation.</title>
        <authorList>
            <consortium name="The Broad Institute Genomics Platform"/>
            <consortium name="The Broad Institute Genome Sequencing Center for Infectious Disease"/>
            <person name="Wu L."/>
            <person name="Ma J."/>
        </authorList>
    </citation>
    <scope>NUCLEOTIDE SEQUENCE [LARGE SCALE GENOMIC DNA]</scope>
    <source>
        <strain evidence="10">JCM 19125</strain>
    </source>
</reference>
<comment type="subcellular location">
    <subcellularLocation>
        <location evidence="1 7">Cell membrane</location>
        <topology evidence="1 7">Multi-pass membrane protein</topology>
    </subcellularLocation>
</comment>
<feature type="transmembrane region" description="Helical" evidence="7">
    <location>
        <begin position="9"/>
        <end position="30"/>
    </location>
</feature>
<feature type="transmembrane region" description="Helical" evidence="7">
    <location>
        <begin position="176"/>
        <end position="197"/>
    </location>
</feature>
<feature type="transmembrane region" description="Helical" evidence="7">
    <location>
        <begin position="128"/>
        <end position="156"/>
    </location>
</feature>
<dbReference type="Pfam" id="PF19300">
    <property type="entry name" value="BPD_transp_1_N"/>
    <property type="match status" value="1"/>
</dbReference>
<protein>
    <submittedName>
        <fullName evidence="9">ABC transporter permease</fullName>
    </submittedName>
</protein>
<dbReference type="Proteomes" id="UP001501521">
    <property type="component" value="Unassembled WGS sequence"/>
</dbReference>
<dbReference type="InterPro" id="IPR045621">
    <property type="entry name" value="BPD_transp_1_N"/>
</dbReference>
<evidence type="ECO:0000313" key="9">
    <source>
        <dbReference type="EMBL" id="GAA4894963.1"/>
    </source>
</evidence>
<evidence type="ECO:0000313" key="10">
    <source>
        <dbReference type="Proteomes" id="UP001501521"/>
    </source>
</evidence>
<evidence type="ECO:0000256" key="5">
    <source>
        <dbReference type="ARBA" id="ARBA00022989"/>
    </source>
</evidence>
<keyword evidence="2 7" id="KW-0813">Transport</keyword>
<feature type="transmembrane region" description="Helical" evidence="7">
    <location>
        <begin position="97"/>
        <end position="121"/>
    </location>
</feature>
<gene>
    <name evidence="9" type="ORF">GCM10025789_10480</name>
</gene>
<evidence type="ECO:0000256" key="7">
    <source>
        <dbReference type="RuleBase" id="RU363032"/>
    </source>
</evidence>